<gene>
    <name evidence="3" type="primary">LOC130472168</name>
</gene>
<evidence type="ECO:0000313" key="3">
    <source>
        <dbReference type="RefSeq" id="XP_056698619.1"/>
    </source>
</evidence>
<accession>A0ABM3RSN7</accession>
<evidence type="ECO:0000256" key="1">
    <source>
        <dbReference type="SAM" id="MobiDB-lite"/>
    </source>
</evidence>
<protein>
    <submittedName>
        <fullName evidence="3">Uncharacterized protein</fullName>
    </submittedName>
</protein>
<reference evidence="2" key="1">
    <citation type="journal article" date="2021" name="Nat. Commun.">
        <title>Genomic analyses provide insights into spinach domestication and the genetic basis of agronomic traits.</title>
        <authorList>
            <person name="Cai X."/>
            <person name="Sun X."/>
            <person name="Xu C."/>
            <person name="Sun H."/>
            <person name="Wang X."/>
            <person name="Ge C."/>
            <person name="Zhang Z."/>
            <person name="Wang Q."/>
            <person name="Fei Z."/>
            <person name="Jiao C."/>
            <person name="Wang Q."/>
        </authorList>
    </citation>
    <scope>NUCLEOTIDE SEQUENCE [LARGE SCALE GENOMIC DNA]</scope>
    <source>
        <strain evidence="2">cv. Varoflay</strain>
    </source>
</reference>
<reference evidence="3" key="2">
    <citation type="submission" date="2025-08" db="UniProtKB">
        <authorList>
            <consortium name="RefSeq"/>
        </authorList>
    </citation>
    <scope>IDENTIFICATION</scope>
    <source>
        <tissue evidence="3">Leaf</tissue>
    </source>
</reference>
<organism evidence="2 3">
    <name type="scientific">Spinacia oleracea</name>
    <name type="common">Spinach</name>
    <dbReference type="NCBI Taxonomy" id="3562"/>
    <lineage>
        <taxon>Eukaryota</taxon>
        <taxon>Viridiplantae</taxon>
        <taxon>Streptophyta</taxon>
        <taxon>Embryophyta</taxon>
        <taxon>Tracheophyta</taxon>
        <taxon>Spermatophyta</taxon>
        <taxon>Magnoliopsida</taxon>
        <taxon>eudicotyledons</taxon>
        <taxon>Gunneridae</taxon>
        <taxon>Pentapetalae</taxon>
        <taxon>Caryophyllales</taxon>
        <taxon>Chenopodiaceae</taxon>
        <taxon>Chenopodioideae</taxon>
        <taxon>Anserineae</taxon>
        <taxon>Spinacia</taxon>
    </lineage>
</organism>
<name>A0ABM3RSN7_SPIOL</name>
<evidence type="ECO:0000313" key="2">
    <source>
        <dbReference type="Proteomes" id="UP000813463"/>
    </source>
</evidence>
<dbReference type="GeneID" id="130472168"/>
<keyword evidence="2" id="KW-1185">Reference proteome</keyword>
<dbReference type="Proteomes" id="UP000813463">
    <property type="component" value="Chromosome 4"/>
</dbReference>
<dbReference type="RefSeq" id="XP_056698619.1">
    <property type="nucleotide sequence ID" value="XM_056842641.1"/>
</dbReference>
<proteinExistence type="predicted"/>
<sequence>MAMEKFQLKAQQAYSDFPDDQRIQSLRDSASVVWDNCSSTNNVNQTENVVTPNPNITENQSGIPREERAEIPREERAEIPREESVLRFSQDEDDEFWRNLIVIKAWDDIVEKGIRNKNARCAQELVPPSFSLGLDSPINETVSEIAADVLHKILKDNEVEVDDTLPGIDTVIKFHENAIFEEAVFLEKEVAERELRLDRRRNQKKRDSPTKGKGPCEVNKRQKVENREVTLSKSLCSPYKDRMVNIKSALTPAQKAIVDYVINPQEPADEKLFVWKVGERDEFSLTRLHFQSFKQGNGMFSPIIDAWLLILNSKEQYKSDSSPARFFFSCLPAVSFYFLLKNLQ</sequence>
<feature type="region of interest" description="Disordered" evidence="1">
    <location>
        <begin position="200"/>
        <end position="220"/>
    </location>
</feature>